<dbReference type="EMBL" id="JACHKA010000001">
    <property type="protein sequence ID" value="MBB5984581.1"/>
    <property type="molecule type" value="Genomic_DNA"/>
</dbReference>
<dbReference type="InterPro" id="IPR003444">
    <property type="entry name" value="MraZ"/>
</dbReference>
<organism evidence="4 5">
    <name type="scientific">Sphingobium lignivorans</name>
    <dbReference type="NCBI Taxonomy" id="2735886"/>
    <lineage>
        <taxon>Bacteria</taxon>
        <taxon>Pseudomonadati</taxon>
        <taxon>Pseudomonadota</taxon>
        <taxon>Alphaproteobacteria</taxon>
        <taxon>Sphingomonadales</taxon>
        <taxon>Sphingomonadaceae</taxon>
        <taxon>Sphingobium</taxon>
    </lineage>
</organism>
<evidence type="ECO:0000256" key="2">
    <source>
        <dbReference type="PROSITE-ProRule" id="PRU01076"/>
    </source>
</evidence>
<evidence type="ECO:0000256" key="1">
    <source>
        <dbReference type="HAMAP-Rule" id="MF_01008"/>
    </source>
</evidence>
<dbReference type="InterPro" id="IPR007159">
    <property type="entry name" value="SpoVT-AbrB_dom"/>
</dbReference>
<evidence type="ECO:0000313" key="5">
    <source>
        <dbReference type="Proteomes" id="UP001138540"/>
    </source>
</evidence>
<dbReference type="Gene3D" id="3.40.1550.20">
    <property type="entry name" value="Transcriptional regulator MraZ domain"/>
    <property type="match status" value="1"/>
</dbReference>
<comment type="caution">
    <text evidence="4">The sequence shown here is derived from an EMBL/GenBank/DDBJ whole genome shotgun (WGS) entry which is preliminary data.</text>
</comment>
<keyword evidence="5" id="KW-1185">Reference proteome</keyword>
<protein>
    <recommendedName>
        <fullName evidence="1">Transcriptional regulator MraZ</fullName>
    </recommendedName>
</protein>
<dbReference type="HAMAP" id="MF_01008">
    <property type="entry name" value="MraZ"/>
    <property type="match status" value="1"/>
</dbReference>
<evidence type="ECO:0000259" key="3">
    <source>
        <dbReference type="PROSITE" id="PS51740"/>
    </source>
</evidence>
<dbReference type="PANTHER" id="PTHR34701">
    <property type="entry name" value="TRANSCRIPTIONAL REGULATOR MRAZ"/>
    <property type="match status" value="1"/>
</dbReference>
<keyword evidence="1" id="KW-0963">Cytoplasm</keyword>
<proteinExistence type="inferred from homology"/>
<dbReference type="InterPro" id="IPR037914">
    <property type="entry name" value="SpoVT-AbrB_sf"/>
</dbReference>
<dbReference type="RefSeq" id="WP_041391689.1">
    <property type="nucleotide sequence ID" value="NZ_JACHKA010000001.1"/>
</dbReference>
<dbReference type="InterPro" id="IPR038619">
    <property type="entry name" value="MraZ_sf"/>
</dbReference>
<feature type="domain" description="SpoVT-AbrB" evidence="3">
    <location>
        <begin position="87"/>
        <end position="130"/>
    </location>
</feature>
<comment type="similarity">
    <text evidence="1">Belongs to the MraZ family.</text>
</comment>
<sequence>MGNGASALDGKGRFALPISFRSVLNAHSDEPGSMLVRAEPRRKCITLFGSKQVDFFQAKADETAQIALTRGDDFDPDQAAVDFWSTIKSVTIDSGGRFTLPPAFRRLYGITDGVFIVGGGRFAQIWDPERYLAESPTNPLAVEECEMFLEELRSKREGRA</sequence>
<keyword evidence="1 2" id="KW-0238">DNA-binding</keyword>
<evidence type="ECO:0000313" key="4">
    <source>
        <dbReference type="EMBL" id="MBB5984581.1"/>
    </source>
</evidence>
<dbReference type="PROSITE" id="PS51740">
    <property type="entry name" value="SPOVT_ABRB"/>
    <property type="match status" value="1"/>
</dbReference>
<keyword evidence="1" id="KW-0804">Transcription</keyword>
<gene>
    <name evidence="1" type="primary">mraZ</name>
    <name evidence="4" type="ORF">HNP60_000555</name>
</gene>
<keyword evidence="1" id="KW-0805">Transcription regulation</keyword>
<dbReference type="InterPro" id="IPR035644">
    <property type="entry name" value="MraZ_C"/>
</dbReference>
<dbReference type="CDD" id="cd16321">
    <property type="entry name" value="MraZ_C"/>
    <property type="match status" value="1"/>
</dbReference>
<comment type="subunit">
    <text evidence="1">Forms oligomers.</text>
</comment>
<reference evidence="4 5" key="1">
    <citation type="submission" date="2020-08" db="EMBL/GenBank/DDBJ databases">
        <title>Exploring microbial biodiversity for novel pathways involved in the catabolism of aromatic compounds derived from lignin.</title>
        <authorList>
            <person name="Elkins J."/>
        </authorList>
    </citation>
    <scope>NUCLEOTIDE SEQUENCE [LARGE SCALE GENOMIC DNA]</scope>
    <source>
        <strain evidence="4 5">B1D3A</strain>
    </source>
</reference>
<accession>A0ABR6NBD2</accession>
<comment type="subcellular location">
    <subcellularLocation>
        <location evidence="1">Cytoplasm</location>
        <location evidence="1">Nucleoid</location>
    </subcellularLocation>
</comment>
<dbReference type="Proteomes" id="UP001138540">
    <property type="component" value="Unassembled WGS sequence"/>
</dbReference>
<dbReference type="SUPFAM" id="SSF89447">
    <property type="entry name" value="AbrB/MazE/MraZ-like"/>
    <property type="match status" value="1"/>
</dbReference>
<name>A0ABR6NBD2_9SPHN</name>
<dbReference type="PANTHER" id="PTHR34701:SF1">
    <property type="entry name" value="TRANSCRIPTIONAL REGULATOR MRAZ"/>
    <property type="match status" value="1"/>
</dbReference>